<dbReference type="Proteomes" id="UP000191987">
    <property type="component" value="Unassembled WGS sequence"/>
</dbReference>
<dbReference type="EMBL" id="FBWG01000050">
    <property type="protein sequence ID" value="CUX64008.1"/>
    <property type="molecule type" value="Genomic_DNA"/>
</dbReference>
<sequence length="39" mass="4886">MWPKHILLLLLLVVRNFIYETSRFKTMKIQYKMKHAHEK</sequence>
<accession>A0A1S7S7L0</accession>
<organism evidence="1 2">
    <name type="scientific">Agrobacterium deltaense Zutra 3/1</name>
    <dbReference type="NCBI Taxonomy" id="1183427"/>
    <lineage>
        <taxon>Bacteria</taxon>
        <taxon>Pseudomonadati</taxon>
        <taxon>Pseudomonadota</taxon>
        <taxon>Alphaproteobacteria</taxon>
        <taxon>Hyphomicrobiales</taxon>
        <taxon>Rhizobiaceae</taxon>
        <taxon>Rhizobium/Agrobacterium group</taxon>
        <taxon>Agrobacterium</taxon>
    </lineage>
</organism>
<gene>
    <name evidence="1" type="ORF">AGR7C_pTi0215</name>
</gene>
<evidence type="ECO:0000313" key="2">
    <source>
        <dbReference type="Proteomes" id="UP000191987"/>
    </source>
</evidence>
<reference evidence="1 2" key="1">
    <citation type="submission" date="2016-01" db="EMBL/GenBank/DDBJ databases">
        <authorList>
            <person name="Oliw E.H."/>
        </authorList>
    </citation>
    <scope>NUCLEOTIDE SEQUENCE [LARGE SCALE GENOMIC DNA]</scope>
    <source>
        <strain evidence="1 2">Zutra 3-1</strain>
    </source>
</reference>
<proteinExistence type="predicted"/>
<dbReference type="AlphaFoldDB" id="A0A1S7S7L0"/>
<name>A0A1S7S7L0_9HYPH</name>
<protein>
    <submittedName>
        <fullName evidence="1">Uncharacterized protein</fullName>
    </submittedName>
</protein>
<evidence type="ECO:0000313" key="1">
    <source>
        <dbReference type="EMBL" id="CUX64008.1"/>
    </source>
</evidence>